<dbReference type="EMBL" id="NIRI02000013">
    <property type="protein sequence ID" value="KAG5452916.1"/>
    <property type="molecule type" value="Genomic_DNA"/>
</dbReference>
<reference evidence="1 2" key="2">
    <citation type="journal article" date="2021" name="Genomics">
        <title>High-quality reference genome for Clonorchis sinensis.</title>
        <authorList>
            <person name="Young N.D."/>
            <person name="Stroehlein A.J."/>
            <person name="Kinkar L."/>
            <person name="Wang T."/>
            <person name="Sohn W.M."/>
            <person name="Chang B.C.H."/>
            <person name="Kaur P."/>
            <person name="Weisz D."/>
            <person name="Dudchenko O."/>
            <person name="Aiden E.L."/>
            <person name="Korhonen P.K."/>
            <person name="Gasser R.B."/>
        </authorList>
    </citation>
    <scope>NUCLEOTIDE SEQUENCE [LARGE SCALE GENOMIC DNA]</scope>
    <source>
        <strain evidence="1">Cs-k2</strain>
    </source>
</reference>
<dbReference type="Proteomes" id="UP000286415">
    <property type="component" value="Unassembled WGS sequence"/>
</dbReference>
<keyword evidence="2" id="KW-1185">Reference proteome</keyword>
<organism evidence="1 2">
    <name type="scientific">Clonorchis sinensis</name>
    <name type="common">Chinese liver fluke</name>
    <dbReference type="NCBI Taxonomy" id="79923"/>
    <lineage>
        <taxon>Eukaryota</taxon>
        <taxon>Metazoa</taxon>
        <taxon>Spiralia</taxon>
        <taxon>Lophotrochozoa</taxon>
        <taxon>Platyhelminthes</taxon>
        <taxon>Trematoda</taxon>
        <taxon>Digenea</taxon>
        <taxon>Opisthorchiida</taxon>
        <taxon>Opisthorchiata</taxon>
        <taxon>Opisthorchiidae</taxon>
        <taxon>Clonorchis</taxon>
    </lineage>
</organism>
<evidence type="ECO:0000313" key="1">
    <source>
        <dbReference type="EMBL" id="KAG5452916.1"/>
    </source>
</evidence>
<protein>
    <submittedName>
        <fullName evidence="1">Uncharacterized protein</fullName>
    </submittedName>
</protein>
<sequence length="148" mass="15766">MAIELHRLAIVLLSFSVALVVCGLATSHWGCGSLFVSCQNADYKDAVIAVIILLLIGVACIAIVFLLDLISLCSDELRSKSGYITARLVLLYIGSAALLIGILVFTGKVGYAWSYFAATVGCVLGIQVAILAVISSRCSTTRQRRIRA</sequence>
<accession>A0A8T1MVK1</accession>
<reference evidence="1 2" key="1">
    <citation type="journal article" date="2018" name="Biotechnol. Adv.">
        <title>Improved genomic resources and new bioinformatic workflow for the carcinogenic parasite Clonorchis sinensis: Biotechnological implications.</title>
        <authorList>
            <person name="Wang D."/>
            <person name="Korhonen P.K."/>
            <person name="Gasser R.B."/>
            <person name="Young N.D."/>
        </authorList>
    </citation>
    <scope>NUCLEOTIDE SEQUENCE [LARGE SCALE GENOMIC DNA]</scope>
    <source>
        <strain evidence="1">Cs-k2</strain>
    </source>
</reference>
<name>A0A8T1MVK1_CLOSI</name>
<proteinExistence type="predicted"/>
<gene>
    <name evidence="1" type="ORF">CSKR_202346</name>
</gene>
<dbReference type="OrthoDB" id="6244800at2759"/>
<evidence type="ECO:0000313" key="2">
    <source>
        <dbReference type="Proteomes" id="UP000286415"/>
    </source>
</evidence>
<comment type="caution">
    <text evidence="1">The sequence shown here is derived from an EMBL/GenBank/DDBJ whole genome shotgun (WGS) entry which is preliminary data.</text>
</comment>